<evidence type="ECO:0000313" key="1">
    <source>
        <dbReference type="EMBL" id="BBY58332.1"/>
    </source>
</evidence>
<name>A0A7I7SN02_9MYCO</name>
<protein>
    <submittedName>
        <fullName evidence="1">Uncharacterized protein</fullName>
    </submittedName>
</protein>
<dbReference type="EMBL" id="AP022595">
    <property type="protein sequence ID" value="BBY58332.1"/>
    <property type="molecule type" value="Genomic_DNA"/>
</dbReference>
<dbReference type="AlphaFoldDB" id="A0A7I7SN02"/>
<proteinExistence type="predicted"/>
<accession>A0A7I7SN02</accession>
<sequence length="61" mass="6264">MAGPVGLPVIDTMIGVSEGSAAELALTMFPDRFIAPGNVADPNEIIDYANTRGAAKIIYAG</sequence>
<dbReference type="KEGG" id="msar:MSAR_14680"/>
<keyword evidence="2" id="KW-1185">Reference proteome</keyword>
<gene>
    <name evidence="1" type="ORF">MSAR_14680</name>
</gene>
<reference evidence="1 2" key="1">
    <citation type="journal article" date="2019" name="Emerg. Microbes Infect.">
        <title>Comprehensive subspecies identification of 175 nontuberculous mycobacteria species based on 7547 genomic profiles.</title>
        <authorList>
            <person name="Matsumoto Y."/>
            <person name="Kinjo T."/>
            <person name="Motooka D."/>
            <person name="Nabeya D."/>
            <person name="Jung N."/>
            <person name="Uechi K."/>
            <person name="Horii T."/>
            <person name="Iida T."/>
            <person name="Fujita J."/>
            <person name="Nakamura S."/>
        </authorList>
    </citation>
    <scope>NUCLEOTIDE SEQUENCE [LARGE SCALE GENOMIC DNA]</scope>
    <source>
        <strain evidence="1 2">JCM 30395</strain>
    </source>
</reference>
<dbReference type="Proteomes" id="UP000466445">
    <property type="component" value="Chromosome"/>
</dbReference>
<evidence type="ECO:0000313" key="2">
    <source>
        <dbReference type="Proteomes" id="UP000466445"/>
    </source>
</evidence>
<organism evidence="1 2">
    <name type="scientific">Mycolicibacterium sarraceniae</name>
    <dbReference type="NCBI Taxonomy" id="1534348"/>
    <lineage>
        <taxon>Bacteria</taxon>
        <taxon>Bacillati</taxon>
        <taxon>Actinomycetota</taxon>
        <taxon>Actinomycetes</taxon>
        <taxon>Mycobacteriales</taxon>
        <taxon>Mycobacteriaceae</taxon>
        <taxon>Mycolicibacterium</taxon>
    </lineage>
</organism>